<organism evidence="1 2">
    <name type="scientific">Bugula neritina</name>
    <name type="common">Brown bryozoan</name>
    <name type="synonym">Sertularia neritina</name>
    <dbReference type="NCBI Taxonomy" id="10212"/>
    <lineage>
        <taxon>Eukaryota</taxon>
        <taxon>Metazoa</taxon>
        <taxon>Spiralia</taxon>
        <taxon>Lophotrochozoa</taxon>
        <taxon>Bryozoa</taxon>
        <taxon>Gymnolaemata</taxon>
        <taxon>Cheilostomatida</taxon>
        <taxon>Flustrina</taxon>
        <taxon>Buguloidea</taxon>
        <taxon>Bugulidae</taxon>
        <taxon>Bugula</taxon>
    </lineage>
</organism>
<comment type="caution">
    <text evidence="1">The sequence shown here is derived from an EMBL/GenBank/DDBJ whole genome shotgun (WGS) entry which is preliminary data.</text>
</comment>
<accession>A0A7J7K966</accession>
<dbReference type="AlphaFoldDB" id="A0A7J7K966"/>
<dbReference type="OrthoDB" id="6150216at2759"/>
<sequence length="81" mass="9234">MFLVCINDISDIFQSSSIKLFADDALLYRPVNTLEDSVKFQEDLASLEQWASQWKMSFNTEKCLFYDLTTFFCPASGSKGS</sequence>
<dbReference type="EMBL" id="VXIV02000995">
    <property type="protein sequence ID" value="KAF6034797.1"/>
    <property type="molecule type" value="Genomic_DNA"/>
</dbReference>
<protein>
    <recommendedName>
        <fullName evidence="3">Reverse transcriptase domain-containing protein</fullName>
    </recommendedName>
</protein>
<dbReference type="Proteomes" id="UP000593567">
    <property type="component" value="Unassembled WGS sequence"/>
</dbReference>
<keyword evidence="2" id="KW-1185">Reference proteome</keyword>
<evidence type="ECO:0008006" key="3">
    <source>
        <dbReference type="Google" id="ProtNLM"/>
    </source>
</evidence>
<reference evidence="1" key="1">
    <citation type="submission" date="2020-06" db="EMBL/GenBank/DDBJ databases">
        <title>Draft genome of Bugula neritina, a colonial animal packing powerful symbionts and potential medicines.</title>
        <authorList>
            <person name="Rayko M."/>
        </authorList>
    </citation>
    <scope>NUCLEOTIDE SEQUENCE [LARGE SCALE GENOMIC DNA]</scope>
    <source>
        <strain evidence="1">Kwan_BN1</strain>
    </source>
</reference>
<gene>
    <name evidence="1" type="ORF">EB796_006895</name>
</gene>
<proteinExistence type="predicted"/>
<name>A0A7J7K966_BUGNE</name>
<evidence type="ECO:0000313" key="2">
    <source>
        <dbReference type="Proteomes" id="UP000593567"/>
    </source>
</evidence>
<evidence type="ECO:0000313" key="1">
    <source>
        <dbReference type="EMBL" id="KAF6034797.1"/>
    </source>
</evidence>